<sequence length="1963" mass="217537">LSFCRLQKQRILLGGYLNSSSTSFTPRCQDSGDYESVQCDQQLAECWCVDSEGMEIYGTRQKGAPLQCPQRCAVRDRRILHDVGEKNPPQCDKDGGFLPVQCKLVNTTDQMVFDVVTSFSRSPDTFKTFKSLRESFPEVSGYCYCADALGRELEGTGLEMLLDEIYDTVFSGLPSSRSFPESAIYRMLQRRFLGVQLITSGRFRCPTACEVQRFTSTQMGDVHVPSCEDDGSYKSVQCQQGGQCWCVDYNGREIPGSRVMGDAPKCDNYEDCSTRRRQALSTLLYGPSGHFGQKSFFFTQEEESGTKISSRLCPSYLVETFLNSGLLAEAGQDAEDLKIQLKTFLADTVLGLFSSKTQVDFALQFTSNPQKFQQTLFGGKFLKNLGSFNFTSAVGTNSKFSFSNLFQQIGLTGQYSGGNFKELAKLFSSKDDSYLTRDSSNSSKPDFNLNQSVLSSFGREVNLQENRNRIEYLESILERKEFSTFLRDVVSIPSYIAEDVYEAVKILMESEACEKRPEGVFVPSCTKDGRYEETRCSMSECWCVDEQGREIQGTRTQNQQPLCPSKCLREQKTQIALQRSQPAGADVYIPACDQKGNFLTVQCAGKHCFCVDLEGKVIPGTQKFSGENIQCPSYCQLAASDAFLRVTRSLFLDPTPPLDSLEVYIPQCSLEGDWRAIQCSGPMEQAFQLYERWTNLTGTVSFTDSLKVLLKYKESSSQSFSVFVQTLYDNGHQNVFPAFSQYSLFGDVPQEILEGNVTMLLSDNILLNPFIFWRLLSGSLSYYPGSYSDFSTPLGHLDTRRCWCVNMDGKQIEGTKTPPNKVPKCPGSCDLAKLHTSQFLDDAKKIITASNSSHFPLAYSFLRSNGLQLTEKDLLFPEDERSGIGLSEKFLSTDAYGLKLAAYSTLQFFWQSGANSRETAQLSYIPYSPQCDGLGNWNPVQFYQGTGHYWCVDDEGSYIPGSLVTKASGPPQCRTSCQQARANSLISSWIPKKSSARGISSQFIPRCTESGQYYTLQKSETRSWCLHPITGQVVLHDVGGSEDVSCPGLCTIAKSEATVLGEQFSPSCDNNGNPRREQCDPGRDRCVCVFVHGEEAAGTEVAMSGKSGDLCQAPLCPLPFGAVDIQHGSIFCQEVLESGEKSQRCQVQCHKGYRDVFPSGIFTCDPKTQQWAPQPPHVQACQRLGTFQTLQTQAWFQLTLPPGKMCMSDYAEILQTFKAFILDDLKSRGLCSVEIDHFESRGEGRLSVCDDSSVYVECLSTSRLGVNITWTAHLQQIPESSLPTLHDIEAALAAEDLVGRLLSLVRSGSYSLNLDSKLFVAEKSDFQPESRITLGCANGFQKISTSRREEIGDVGGCGICPAGSYSEDGRCSPCPVGSYQEKAGTSKCMKCPLGTSTRYSGAFSRSQCLTGCQRNERGLECDPLGRILASQRDAATNKYYCADTSGEKLMWTESDSELTEEQCVLLRRFEVVPEDNLLVSNEDSGADPSRGVKEKRGRLLDCITDCAMDVDCDYLTVTTNGSGVICQLYPGEGPRILCSADSQISDALGNSISSSMDAPRCQYRVQLVTAGSVTVYRKRGQDFSDLGDVTRTDFANTLSGVYRAMLFPSTGGSRLTDGYFMCRQTCSQDSCCDGFILSQVILNQGTAVCALLRSPGSLLCSVSDWSKTSRLGGDGICRGVSSNKAEKKFSFFLGGQEFSGSYSLLSQSIGMADYSTELSEDMKAEIQEVFFGFQRVFLQKGVDKTQVSLTGCPRVETGTNSTSVSASAKEQFLPVNSEDVVINQDISVTNIKYWISKDHYSSEQAASWCLTLAEFRFFQCELHCDADPCCKGFGYVQQTGTQGKWPNSSWISALDLPEDIMFAFGIPFHSNYRSQFSAEEQSLSLQVMQYLANFVRTGNPNFPYNFSRKRNVALPPWPEHRVHGTGERYKEFTKLLPNQQGLKSAECSFWNRLIPALRSSTSE</sequence>
<comment type="subunit">
    <text evidence="12">Monomer. Homodimer (via ChEL region); occurs in the endoplasmic reticulum and is required for export to the Golgi apparatus. Homooligomer; disulfide-linked; stored in this form in the thyroid follicle lumen.</text>
</comment>
<evidence type="ECO:0000313" key="15">
    <source>
        <dbReference type="EMBL" id="KAG8544782.1"/>
    </source>
</evidence>
<dbReference type="Gene3D" id="2.10.50.10">
    <property type="entry name" value="Tumor Necrosis Factor Receptor, subunit A, domain 2"/>
    <property type="match status" value="1"/>
</dbReference>
<dbReference type="InterPro" id="IPR000716">
    <property type="entry name" value="Thyroglobulin_1"/>
</dbReference>
<evidence type="ECO:0000256" key="4">
    <source>
        <dbReference type="ARBA" id="ARBA00022534"/>
    </source>
</evidence>
<keyword evidence="9" id="KW-0795">Thyroid hormone</keyword>
<evidence type="ECO:0000256" key="7">
    <source>
        <dbReference type="ARBA" id="ARBA00022702"/>
    </source>
</evidence>
<dbReference type="InterPro" id="IPR011641">
    <property type="entry name" value="Tyr-kin_ephrin_A/B_rcpt-like"/>
</dbReference>
<feature type="domain" description="Thyroglobulin type-1" evidence="14">
    <location>
        <begin position="1047"/>
        <end position="1116"/>
    </location>
</feature>
<keyword evidence="3" id="KW-0964">Secreted</keyword>
<evidence type="ECO:0000256" key="1">
    <source>
        <dbReference type="ARBA" id="ARBA00004613"/>
    </source>
</evidence>
<dbReference type="Pfam" id="PF00135">
    <property type="entry name" value="COesterase"/>
    <property type="match status" value="1"/>
</dbReference>
<feature type="domain" description="Thyroglobulin type-1" evidence="14">
    <location>
        <begin position="632"/>
        <end position="825"/>
    </location>
</feature>
<reference evidence="15" key="1">
    <citation type="thesis" date="2020" institute="ProQuest LLC" country="789 East Eisenhower Parkway, Ann Arbor, MI, USA">
        <title>Comparative Genomics and Chromosome Evolution.</title>
        <authorList>
            <person name="Mudd A.B."/>
        </authorList>
    </citation>
    <scope>NUCLEOTIDE SEQUENCE</scope>
    <source>
        <strain evidence="15">237g6f4</strain>
        <tissue evidence="15">Blood</tissue>
    </source>
</reference>
<dbReference type="SMART" id="SM01411">
    <property type="entry name" value="Ephrin_rec_like"/>
    <property type="match status" value="1"/>
</dbReference>
<dbReference type="InterPro" id="IPR029058">
    <property type="entry name" value="AB_hydrolase_fold"/>
</dbReference>
<feature type="domain" description="Thyroglobulin type-1" evidence="14">
    <location>
        <begin position="917"/>
        <end position="973"/>
    </location>
</feature>
<keyword evidence="11" id="KW-0325">Glycoprotein</keyword>
<dbReference type="PANTHER" id="PTHR14093:SF19">
    <property type="entry name" value="THYROGLOBULIN"/>
    <property type="match status" value="1"/>
</dbReference>
<dbReference type="CDD" id="cd00191">
    <property type="entry name" value="TY"/>
    <property type="match status" value="6"/>
</dbReference>
<accession>A0AAV6Z598</accession>
<keyword evidence="6" id="KW-0405">Iodination</keyword>
<protein>
    <recommendedName>
        <fullName evidence="2">Thyroglobulin</fullName>
    </recommendedName>
</protein>
<dbReference type="Pfam" id="PF00086">
    <property type="entry name" value="Thyroglobulin_1"/>
    <property type="match status" value="8"/>
</dbReference>
<dbReference type="SUPFAM" id="SSF53474">
    <property type="entry name" value="alpha/beta-Hydrolases"/>
    <property type="match status" value="1"/>
</dbReference>
<comment type="caution">
    <text evidence="15">The sequence shown here is derived from an EMBL/GenBank/DDBJ whole genome shotgun (WGS) entry which is preliminary data.</text>
</comment>
<dbReference type="EMBL" id="WNYA01001994">
    <property type="protein sequence ID" value="KAG8544782.1"/>
    <property type="molecule type" value="Genomic_DNA"/>
</dbReference>
<evidence type="ECO:0000256" key="11">
    <source>
        <dbReference type="ARBA" id="ARBA00023180"/>
    </source>
</evidence>
<dbReference type="InterPro" id="IPR002018">
    <property type="entry name" value="CarbesteraseB"/>
</dbReference>
<dbReference type="PANTHER" id="PTHR14093">
    <property type="entry name" value="HLA CLASS II GAMMA CHAIN"/>
    <property type="match status" value="1"/>
</dbReference>
<organism evidence="15 16">
    <name type="scientific">Engystomops pustulosus</name>
    <name type="common">Tungara frog</name>
    <name type="synonym">Physalaemus pustulosus</name>
    <dbReference type="NCBI Taxonomy" id="76066"/>
    <lineage>
        <taxon>Eukaryota</taxon>
        <taxon>Metazoa</taxon>
        <taxon>Chordata</taxon>
        <taxon>Craniata</taxon>
        <taxon>Vertebrata</taxon>
        <taxon>Euteleostomi</taxon>
        <taxon>Amphibia</taxon>
        <taxon>Batrachia</taxon>
        <taxon>Anura</taxon>
        <taxon>Neobatrachia</taxon>
        <taxon>Hyloidea</taxon>
        <taxon>Leptodactylidae</taxon>
        <taxon>Leiuperinae</taxon>
        <taxon>Engystomops</taxon>
    </lineage>
</organism>
<keyword evidence="7" id="KW-0372">Hormone</keyword>
<dbReference type="PROSITE" id="PS51162">
    <property type="entry name" value="THYROGLOBULIN_1_2"/>
    <property type="match status" value="9"/>
</dbReference>
<keyword evidence="16" id="KW-1185">Reference proteome</keyword>
<evidence type="ECO:0000313" key="16">
    <source>
        <dbReference type="Proteomes" id="UP000824782"/>
    </source>
</evidence>
<evidence type="ECO:0000256" key="2">
    <source>
        <dbReference type="ARBA" id="ARBA00017326"/>
    </source>
</evidence>
<dbReference type="Proteomes" id="UP000824782">
    <property type="component" value="Unassembled WGS sequence"/>
</dbReference>
<evidence type="ECO:0000256" key="8">
    <source>
        <dbReference type="ARBA" id="ARBA00022729"/>
    </source>
</evidence>
<keyword evidence="10 13" id="KW-1015">Disulfide bond</keyword>
<dbReference type="SUPFAM" id="SSF57610">
    <property type="entry name" value="Thyroglobulin type-1 domain"/>
    <property type="match status" value="9"/>
</dbReference>
<dbReference type="FunFam" id="2.10.50.10:FF:000047">
    <property type="entry name" value="Thyroglobulin"/>
    <property type="match status" value="1"/>
</dbReference>
<evidence type="ECO:0000256" key="13">
    <source>
        <dbReference type="PROSITE-ProRule" id="PRU00500"/>
    </source>
</evidence>
<dbReference type="InterPro" id="IPR036857">
    <property type="entry name" value="Thyroglobulin_1_sf"/>
</dbReference>
<feature type="disulfide bond" evidence="13">
    <location>
        <begin position="1079"/>
        <end position="1086"/>
    </location>
</feature>
<proteinExistence type="predicted"/>
<gene>
    <name evidence="15" type="ORF">GDO81_021862</name>
</gene>
<dbReference type="PROSITE" id="PS00484">
    <property type="entry name" value="THYROGLOBULIN_1_1"/>
    <property type="match status" value="4"/>
</dbReference>
<feature type="domain" description="Thyroglobulin type-1" evidence="14">
    <location>
        <begin position="206"/>
        <end position="266"/>
    </location>
</feature>
<evidence type="ECO:0000256" key="9">
    <source>
        <dbReference type="ARBA" id="ARBA00022920"/>
    </source>
</evidence>
<feature type="disulfide bond" evidence="13">
    <location>
        <begin position="39"/>
        <end position="46"/>
    </location>
</feature>
<feature type="disulfide bond" evidence="13">
    <location>
        <begin position="72"/>
        <end position="91"/>
    </location>
</feature>
<evidence type="ECO:0000256" key="12">
    <source>
        <dbReference type="ARBA" id="ARBA00046595"/>
    </source>
</evidence>
<dbReference type="Gene3D" id="4.10.800.10">
    <property type="entry name" value="Thyroglobulin type-1"/>
    <property type="match status" value="9"/>
</dbReference>
<name>A0AAV6Z598_ENGPU</name>
<feature type="domain" description="Thyroglobulin type-1" evidence="14">
    <location>
        <begin position="1"/>
        <end position="68"/>
    </location>
</feature>
<evidence type="ECO:0000256" key="5">
    <source>
        <dbReference type="ARBA" id="ARBA00022641"/>
    </source>
</evidence>
<dbReference type="GO" id="GO:0005615">
    <property type="term" value="C:extracellular space"/>
    <property type="evidence" value="ECO:0007669"/>
    <property type="project" value="TreeGrafter"/>
</dbReference>
<dbReference type="GO" id="GO:0006590">
    <property type="term" value="P:thyroid hormone generation"/>
    <property type="evidence" value="ECO:0007669"/>
    <property type="project" value="TreeGrafter"/>
</dbReference>
<keyword evidence="5" id="KW-0765">Sulfation</keyword>
<keyword evidence="4" id="KW-0893">Thyroid hormones biosynthesis</keyword>
<feature type="disulfide bond" evidence="13">
    <location>
        <begin position="246"/>
        <end position="266"/>
    </location>
</feature>
<feature type="disulfide bond" evidence="13">
    <location>
        <begin position="543"/>
        <end position="563"/>
    </location>
</feature>
<dbReference type="GO" id="GO:0005179">
    <property type="term" value="F:hormone activity"/>
    <property type="evidence" value="ECO:0007669"/>
    <property type="project" value="UniProtKB-KW"/>
</dbReference>
<evidence type="ECO:0000256" key="3">
    <source>
        <dbReference type="ARBA" id="ARBA00022525"/>
    </source>
</evidence>
<comment type="subcellular location">
    <subcellularLocation>
        <location evidence="1">Secreted</location>
    </subcellularLocation>
</comment>
<dbReference type="Gene3D" id="3.40.50.1820">
    <property type="entry name" value="alpha/beta hydrolase"/>
    <property type="match status" value="1"/>
</dbReference>
<dbReference type="SMART" id="SM00211">
    <property type="entry name" value="TY"/>
    <property type="match status" value="9"/>
</dbReference>
<dbReference type="FunFam" id="4.10.800.10:FF:000016">
    <property type="entry name" value="Thyroglobulin"/>
    <property type="match status" value="1"/>
</dbReference>
<dbReference type="InterPro" id="IPR052001">
    <property type="entry name" value="MHC-II_Gamma/Thyroglobulin"/>
</dbReference>
<evidence type="ECO:0000259" key="14">
    <source>
        <dbReference type="PROSITE" id="PS51162"/>
    </source>
</evidence>
<dbReference type="GO" id="GO:0042446">
    <property type="term" value="P:hormone biosynthetic process"/>
    <property type="evidence" value="ECO:0007669"/>
    <property type="project" value="UniProtKB-KW"/>
</dbReference>
<dbReference type="Pfam" id="PF07699">
    <property type="entry name" value="Ephrin_rec_like"/>
    <property type="match status" value="1"/>
</dbReference>
<feature type="domain" description="Thyroglobulin type-1" evidence="14">
    <location>
        <begin position="564"/>
        <end position="631"/>
    </location>
</feature>
<evidence type="ECO:0000256" key="10">
    <source>
        <dbReference type="ARBA" id="ARBA00023157"/>
    </source>
</evidence>
<evidence type="ECO:0000256" key="6">
    <source>
        <dbReference type="ARBA" id="ARBA00022653"/>
    </source>
</evidence>
<comment type="caution">
    <text evidence="13">Lacks conserved residue(s) required for the propagation of feature annotation.</text>
</comment>
<feature type="domain" description="Thyroglobulin type-1" evidence="14">
    <location>
        <begin position="69"/>
        <end position="156"/>
    </location>
</feature>
<feature type="disulfide bond" evidence="13">
    <location>
        <begin position="48"/>
        <end position="68"/>
    </location>
</feature>
<feature type="non-terminal residue" evidence="15">
    <location>
        <position position="1"/>
    </location>
</feature>
<feature type="domain" description="Thyroglobulin type-1" evidence="14">
    <location>
        <begin position="510"/>
        <end position="563"/>
    </location>
</feature>
<keyword evidence="8" id="KW-0732">Signal</keyword>
<feature type="domain" description="Thyroglobulin type-1" evidence="14">
    <location>
        <begin position="974"/>
        <end position="1046"/>
    </location>
</feature>